<dbReference type="Pfam" id="PF10211">
    <property type="entry name" value="Ax_dynein_light"/>
    <property type="match status" value="1"/>
</dbReference>
<reference evidence="8" key="2">
    <citation type="submission" date="2025-09" db="UniProtKB">
        <authorList>
            <consortium name="Ensembl"/>
        </authorList>
    </citation>
    <scope>IDENTIFICATION</scope>
</reference>
<evidence type="ECO:0000256" key="4">
    <source>
        <dbReference type="ARBA" id="ARBA00038114"/>
    </source>
</evidence>
<comment type="function">
    <text evidence="7">Involved in sperm flagellum assembly.</text>
</comment>
<evidence type="ECO:0000256" key="2">
    <source>
        <dbReference type="ARBA" id="ARBA00023054"/>
    </source>
</evidence>
<keyword evidence="9" id="KW-1185">Reference proteome</keyword>
<name>A0A8C5DFN4_GOUWI</name>
<dbReference type="GO" id="GO:0005930">
    <property type="term" value="C:axoneme"/>
    <property type="evidence" value="ECO:0007669"/>
    <property type="project" value="TreeGrafter"/>
</dbReference>
<keyword evidence="2" id="KW-0175">Coiled coil</keyword>
<comment type="similarity">
    <text evidence="4">Belongs to the inner dynein arm light chain family.</text>
</comment>
<dbReference type="GO" id="GO:0045504">
    <property type="term" value="F:dynein heavy chain binding"/>
    <property type="evidence" value="ECO:0007669"/>
    <property type="project" value="TreeGrafter"/>
</dbReference>
<evidence type="ECO:0000313" key="9">
    <source>
        <dbReference type="Proteomes" id="UP000694680"/>
    </source>
</evidence>
<organism evidence="8 9">
    <name type="scientific">Gouania willdenowi</name>
    <name type="common">Blunt-snouted clingfish</name>
    <name type="synonym">Lepadogaster willdenowi</name>
    <dbReference type="NCBI Taxonomy" id="441366"/>
    <lineage>
        <taxon>Eukaryota</taxon>
        <taxon>Metazoa</taxon>
        <taxon>Chordata</taxon>
        <taxon>Craniata</taxon>
        <taxon>Vertebrata</taxon>
        <taxon>Euteleostomi</taxon>
        <taxon>Actinopterygii</taxon>
        <taxon>Neopterygii</taxon>
        <taxon>Teleostei</taxon>
        <taxon>Neoteleostei</taxon>
        <taxon>Acanthomorphata</taxon>
        <taxon>Ovalentaria</taxon>
        <taxon>Blenniimorphae</taxon>
        <taxon>Blenniiformes</taxon>
        <taxon>Gobiesocoidei</taxon>
        <taxon>Gobiesocidae</taxon>
        <taxon>Gobiesocinae</taxon>
        <taxon>Gouania</taxon>
    </lineage>
</organism>
<dbReference type="PANTHER" id="PTHR13183">
    <property type="entry name" value="AXONEMAL INNER ARM DYNEIN LIGHT CHAIN 28"/>
    <property type="match status" value="1"/>
</dbReference>
<keyword evidence="3" id="KW-0505">Motor protein</keyword>
<protein>
    <recommendedName>
        <fullName evidence="5">Axonemal dynein light intermediate polypeptide 1</fullName>
    </recommendedName>
    <alternativeName>
        <fullName evidence="6">Inner dynein arm light chain, axonemal</fullName>
    </alternativeName>
</protein>
<accession>A0A8C5DFN4</accession>
<proteinExistence type="inferred from homology"/>
<reference evidence="8" key="1">
    <citation type="submission" date="2025-08" db="UniProtKB">
        <authorList>
            <consortium name="Ensembl"/>
        </authorList>
    </citation>
    <scope>IDENTIFICATION</scope>
</reference>
<dbReference type="Ensembl" id="ENSGWIT00000006731.1">
    <property type="protein sequence ID" value="ENSGWIP00000006090.1"/>
    <property type="gene ID" value="ENSGWIG00000003574.1"/>
</dbReference>
<evidence type="ECO:0000256" key="5">
    <source>
        <dbReference type="ARBA" id="ARBA00039799"/>
    </source>
</evidence>
<evidence type="ECO:0000256" key="3">
    <source>
        <dbReference type="ARBA" id="ARBA00023175"/>
    </source>
</evidence>
<dbReference type="Proteomes" id="UP000694680">
    <property type="component" value="Unassembled WGS sequence"/>
</dbReference>
<dbReference type="GO" id="GO:0030286">
    <property type="term" value="C:dynein complex"/>
    <property type="evidence" value="ECO:0007669"/>
    <property type="project" value="UniProtKB-KW"/>
</dbReference>
<evidence type="ECO:0000256" key="7">
    <source>
        <dbReference type="ARBA" id="ARBA00043925"/>
    </source>
</evidence>
<dbReference type="PANTHER" id="PTHR13183:SF0">
    <property type="entry name" value="AXONEMAL DYNEIN LIGHT INTERMEDIATE POLYPEPTIDE 1"/>
    <property type="match status" value="1"/>
</dbReference>
<evidence type="ECO:0000313" key="8">
    <source>
        <dbReference type="Ensembl" id="ENSGWIP00000006090.1"/>
    </source>
</evidence>
<evidence type="ECO:0000256" key="6">
    <source>
        <dbReference type="ARBA" id="ARBA00042417"/>
    </source>
</evidence>
<dbReference type="InterPro" id="IPR019347">
    <property type="entry name" value="Axonemal_dynein_light_chain"/>
</dbReference>
<keyword evidence="1" id="KW-0243">Dynein</keyword>
<sequence length="208" mass="24147">MSQPGESMLKYDNKVLIRKVKDSQDEGSFTSVPLRDEKGKQKILNDIFPPREWKEGKKVWFQQVSATPASRIEVVELKERLDRELDEKKALSWGICPVRRQVYSQCFDELIRQVILDCPDRGRLLCRVRTEQERAIAAFAHLLENFDPECVFKELKVALVWTFEFACSHRACVGFLWVLRVSPAFKNCDSFLCSDGLFCHLAVLFRLS</sequence>
<evidence type="ECO:0000256" key="1">
    <source>
        <dbReference type="ARBA" id="ARBA00023017"/>
    </source>
</evidence>
<dbReference type="AlphaFoldDB" id="A0A8C5DFN4"/>